<reference evidence="1 3" key="1">
    <citation type="submission" date="2016-11" db="EMBL/GenBank/DDBJ databases">
        <title>Sphingorhabdus sp. LPB0140, isolated from marine environment.</title>
        <authorList>
            <person name="Kim E."/>
            <person name="Yi H."/>
        </authorList>
    </citation>
    <scope>NUCLEOTIDE SEQUENCE [LARGE SCALE GENOMIC DNA]</scope>
    <source>
        <strain evidence="1 3">LPB0140</strain>
    </source>
</reference>
<organism evidence="1 3">
    <name type="scientific">Sphingorhabdus lutea</name>
    <dbReference type="NCBI Taxonomy" id="1913578"/>
    <lineage>
        <taxon>Bacteria</taxon>
        <taxon>Pseudomonadati</taxon>
        <taxon>Pseudomonadota</taxon>
        <taxon>Alphaproteobacteria</taxon>
        <taxon>Sphingomonadales</taxon>
        <taxon>Sphingomonadaceae</taxon>
        <taxon>Sphingorhabdus</taxon>
    </lineage>
</organism>
<accession>A0A1L3J8P4</accession>
<dbReference type="KEGG" id="sphl:LPB140_00030"/>
<evidence type="ECO:0000313" key="3">
    <source>
        <dbReference type="Proteomes" id="UP000242561"/>
    </source>
</evidence>
<dbReference type="STRING" id="1913578.LPB140_00030"/>
<dbReference type="KEGG" id="sphl:LPB140_12075"/>
<keyword evidence="3" id="KW-1185">Reference proteome</keyword>
<gene>
    <name evidence="1" type="ORF">LPB140_00030</name>
    <name evidence="2" type="ORF">LPB140_12075</name>
</gene>
<name>A0A1L3J8P4_9SPHN</name>
<dbReference type="EMBL" id="CP018154">
    <property type="protein sequence ID" value="APG63400.1"/>
    <property type="molecule type" value="Genomic_DNA"/>
</dbReference>
<dbReference type="AlphaFoldDB" id="A0A1L3J8P4"/>
<dbReference type="Proteomes" id="UP000242561">
    <property type="component" value="Chromosome"/>
</dbReference>
<dbReference type="EMBL" id="CP018154">
    <property type="protein sequence ID" value="APG61495.1"/>
    <property type="molecule type" value="Genomic_DNA"/>
</dbReference>
<evidence type="ECO:0000313" key="2">
    <source>
        <dbReference type="EMBL" id="APG63400.1"/>
    </source>
</evidence>
<protein>
    <submittedName>
        <fullName evidence="1">Uncharacterized protein</fullName>
    </submittedName>
</protein>
<sequence>MLNYFTIIRLIYDELAPPFSCQSDSYLESFRQIAKKIIFFAKIIVVQAAAILPKPTKPI</sequence>
<proteinExistence type="predicted"/>
<evidence type="ECO:0000313" key="1">
    <source>
        <dbReference type="EMBL" id="APG61495.1"/>
    </source>
</evidence>